<accession>A0ABR2LGT1</accession>
<gene>
    <name evidence="1" type="ORF">KSP40_PGU007293</name>
</gene>
<reference evidence="1 2" key="1">
    <citation type="journal article" date="2022" name="Nat. Plants">
        <title>Genomes of leafy and leafless Platanthera orchids illuminate the evolution of mycoheterotrophy.</title>
        <authorList>
            <person name="Li M.H."/>
            <person name="Liu K.W."/>
            <person name="Li Z."/>
            <person name="Lu H.C."/>
            <person name="Ye Q.L."/>
            <person name="Zhang D."/>
            <person name="Wang J.Y."/>
            <person name="Li Y.F."/>
            <person name="Zhong Z.M."/>
            <person name="Liu X."/>
            <person name="Yu X."/>
            <person name="Liu D.K."/>
            <person name="Tu X.D."/>
            <person name="Liu B."/>
            <person name="Hao Y."/>
            <person name="Liao X.Y."/>
            <person name="Jiang Y.T."/>
            <person name="Sun W.H."/>
            <person name="Chen J."/>
            <person name="Chen Y.Q."/>
            <person name="Ai Y."/>
            <person name="Zhai J.W."/>
            <person name="Wu S.S."/>
            <person name="Zhou Z."/>
            <person name="Hsiao Y.Y."/>
            <person name="Wu W.L."/>
            <person name="Chen Y.Y."/>
            <person name="Lin Y.F."/>
            <person name="Hsu J.L."/>
            <person name="Li C.Y."/>
            <person name="Wang Z.W."/>
            <person name="Zhao X."/>
            <person name="Zhong W.Y."/>
            <person name="Ma X.K."/>
            <person name="Ma L."/>
            <person name="Huang J."/>
            <person name="Chen G.Z."/>
            <person name="Huang M.Z."/>
            <person name="Huang L."/>
            <person name="Peng D.H."/>
            <person name="Luo Y.B."/>
            <person name="Zou S.Q."/>
            <person name="Chen S.P."/>
            <person name="Lan S."/>
            <person name="Tsai W.C."/>
            <person name="Van de Peer Y."/>
            <person name="Liu Z.J."/>
        </authorList>
    </citation>
    <scope>NUCLEOTIDE SEQUENCE [LARGE SCALE GENOMIC DNA]</scope>
    <source>
        <strain evidence="1">Lor288</strain>
    </source>
</reference>
<dbReference type="EMBL" id="JBBWWR010000020">
    <property type="protein sequence ID" value="KAK8940207.1"/>
    <property type="molecule type" value="Genomic_DNA"/>
</dbReference>
<proteinExistence type="predicted"/>
<evidence type="ECO:0000313" key="1">
    <source>
        <dbReference type="EMBL" id="KAK8940207.1"/>
    </source>
</evidence>
<protein>
    <submittedName>
        <fullName evidence="1">Uncharacterized protein</fullName>
    </submittedName>
</protein>
<evidence type="ECO:0000313" key="2">
    <source>
        <dbReference type="Proteomes" id="UP001412067"/>
    </source>
</evidence>
<sequence length="252" mass="29034">MCRCDRVTCRYRVKPGPRFPNGHRIKKFRLPLTPASPDRICLLLQQKMDFRSHLTLLLDAATSEGKFLPFTSLVPPSSSDPSSKRGTNLGIKWLWDFVYYFLPFYVSFFEEWRKICSLAGCLHREEVNKEVSRNPTGLYVFELQLGFRFHKRNAEILSFFRKTLATLAVPAACRHRCPRRFRLLRAATAELHSACPMAALFLLCPVLLPRAANGDFAARRFSRFRTVVGSLRSTLPLIFCRLSSQRHESSVF</sequence>
<organism evidence="1 2">
    <name type="scientific">Platanthera guangdongensis</name>
    <dbReference type="NCBI Taxonomy" id="2320717"/>
    <lineage>
        <taxon>Eukaryota</taxon>
        <taxon>Viridiplantae</taxon>
        <taxon>Streptophyta</taxon>
        <taxon>Embryophyta</taxon>
        <taxon>Tracheophyta</taxon>
        <taxon>Spermatophyta</taxon>
        <taxon>Magnoliopsida</taxon>
        <taxon>Liliopsida</taxon>
        <taxon>Asparagales</taxon>
        <taxon>Orchidaceae</taxon>
        <taxon>Orchidoideae</taxon>
        <taxon>Orchideae</taxon>
        <taxon>Orchidinae</taxon>
        <taxon>Platanthera</taxon>
    </lineage>
</organism>
<dbReference type="Proteomes" id="UP001412067">
    <property type="component" value="Unassembled WGS sequence"/>
</dbReference>
<name>A0ABR2LGT1_9ASPA</name>
<keyword evidence="2" id="KW-1185">Reference proteome</keyword>
<comment type="caution">
    <text evidence="1">The sequence shown here is derived from an EMBL/GenBank/DDBJ whole genome shotgun (WGS) entry which is preliminary data.</text>
</comment>